<keyword evidence="5" id="KW-1185">Reference proteome</keyword>
<name>A0A9P3LGB3_9APHY</name>
<evidence type="ECO:0000256" key="2">
    <source>
        <dbReference type="SAM" id="MobiDB-lite"/>
    </source>
</evidence>
<dbReference type="EMBL" id="BPQB01000040">
    <property type="protein sequence ID" value="GJE94391.1"/>
    <property type="molecule type" value="Genomic_DNA"/>
</dbReference>
<feature type="compositionally biased region" description="Polar residues" evidence="2">
    <location>
        <begin position="301"/>
        <end position="310"/>
    </location>
</feature>
<dbReference type="AlphaFoldDB" id="A0A9P3LGB3"/>
<evidence type="ECO:0000259" key="3">
    <source>
        <dbReference type="PROSITE" id="PS01031"/>
    </source>
</evidence>
<dbReference type="OrthoDB" id="1431247at2759"/>
<feature type="compositionally biased region" description="Low complexity" evidence="2">
    <location>
        <begin position="281"/>
        <end position="292"/>
    </location>
</feature>
<sequence>MPLQRQPPPSSDDARHPLSPKPSFSSTSSTSTSSTSASDSSSLATPFENLHLREDARPEAQKALQEDVLIDEDLDSDVNMLERMSRASTPSSPSHRTRPLLQHFHTQYYPRSPTAERPPLLHRNTSYSKRTASFDSPREVPLPYMPSQIHNISHSPSSSRILAHDGADEVSSPTQGPSDLSSGPPSPSAPTVLEQQRSQSHSPTPHYMDTSDDIVIQQSAPARTSPSESRAPDRHQHHQYRRSMASPVQLYGRPLSTPETPSSAQIFSPKPVRAAPPPDNTSRSSTLSLPLPMDTPYHTLPSLQGSSTGSIPGGQSAGPPPTASTPSSHTYPQASSSRRPAYMIQEAPPQANPPDWLREFSESRRNMSPSSMEGISMGLPPQPPTVLTPPPPPQTGAPHESFLSHAPPPQDSYVVIKTGPTEYTLLVRLPGYGRDSITLSTRRRRILHIVADSWEPGGGHFERRISFGYDADLACVRAEFDGEHLRVSVPRRQASMTYWGGRT</sequence>
<feature type="compositionally biased region" description="Polar residues" evidence="2">
    <location>
        <begin position="148"/>
        <end position="160"/>
    </location>
</feature>
<feature type="region of interest" description="Disordered" evidence="2">
    <location>
        <begin position="1"/>
        <end position="339"/>
    </location>
</feature>
<reference evidence="4 5" key="1">
    <citation type="submission" date="2021-08" db="EMBL/GenBank/DDBJ databases">
        <title>Draft Genome Sequence of Phanerochaete sordida strain YK-624.</title>
        <authorList>
            <person name="Mori T."/>
            <person name="Dohra H."/>
            <person name="Suzuki T."/>
            <person name="Kawagishi H."/>
            <person name="Hirai H."/>
        </authorList>
    </citation>
    <scope>NUCLEOTIDE SEQUENCE [LARGE SCALE GENOMIC DNA]</scope>
    <source>
        <strain evidence="4 5">YK-624</strain>
    </source>
</reference>
<feature type="region of interest" description="Disordered" evidence="2">
    <location>
        <begin position="363"/>
        <end position="405"/>
    </location>
</feature>
<dbReference type="InterPro" id="IPR002068">
    <property type="entry name" value="A-crystallin/Hsp20_dom"/>
</dbReference>
<organism evidence="4 5">
    <name type="scientific">Phanerochaete sordida</name>
    <dbReference type="NCBI Taxonomy" id="48140"/>
    <lineage>
        <taxon>Eukaryota</taxon>
        <taxon>Fungi</taxon>
        <taxon>Dikarya</taxon>
        <taxon>Basidiomycota</taxon>
        <taxon>Agaricomycotina</taxon>
        <taxon>Agaricomycetes</taxon>
        <taxon>Polyporales</taxon>
        <taxon>Phanerochaetaceae</taxon>
        <taxon>Phanerochaete</taxon>
    </lineage>
</organism>
<feature type="compositionally biased region" description="Polar residues" evidence="2">
    <location>
        <begin position="329"/>
        <end position="338"/>
    </location>
</feature>
<dbReference type="SUPFAM" id="SSF49764">
    <property type="entry name" value="HSP20-like chaperones"/>
    <property type="match status" value="1"/>
</dbReference>
<feature type="compositionally biased region" description="Pro residues" evidence="2">
    <location>
        <begin position="380"/>
        <end position="395"/>
    </location>
</feature>
<comment type="caution">
    <text evidence="4">The sequence shown here is derived from an EMBL/GenBank/DDBJ whole genome shotgun (WGS) entry which is preliminary data.</text>
</comment>
<accession>A0A9P3LGB3</accession>
<comment type="similarity">
    <text evidence="1">Belongs to the small heat shock protein (HSP20) family.</text>
</comment>
<evidence type="ECO:0000256" key="1">
    <source>
        <dbReference type="PROSITE-ProRule" id="PRU00285"/>
    </source>
</evidence>
<feature type="compositionally biased region" description="Polar residues" evidence="2">
    <location>
        <begin position="193"/>
        <end position="203"/>
    </location>
</feature>
<feature type="compositionally biased region" description="Low complexity" evidence="2">
    <location>
        <begin position="23"/>
        <end position="42"/>
    </location>
</feature>
<evidence type="ECO:0000313" key="5">
    <source>
        <dbReference type="Proteomes" id="UP000703269"/>
    </source>
</evidence>
<protein>
    <recommendedName>
        <fullName evidence="3">SHSP domain-containing protein</fullName>
    </recommendedName>
</protein>
<feature type="domain" description="SHSP" evidence="3">
    <location>
        <begin position="401"/>
        <end position="503"/>
    </location>
</feature>
<dbReference type="InterPro" id="IPR008978">
    <property type="entry name" value="HSP20-like_chaperone"/>
</dbReference>
<evidence type="ECO:0000313" key="4">
    <source>
        <dbReference type="EMBL" id="GJE94391.1"/>
    </source>
</evidence>
<gene>
    <name evidence="4" type="ORF">PsYK624_105600</name>
</gene>
<feature type="compositionally biased region" description="Pro residues" evidence="2">
    <location>
        <begin position="1"/>
        <end position="10"/>
    </location>
</feature>
<feature type="compositionally biased region" description="Polar residues" evidence="2">
    <location>
        <begin position="216"/>
        <end position="228"/>
    </location>
</feature>
<proteinExistence type="inferred from homology"/>
<feature type="compositionally biased region" description="Basic and acidic residues" evidence="2">
    <location>
        <begin position="50"/>
        <end position="60"/>
    </location>
</feature>
<dbReference type="CDD" id="cd06464">
    <property type="entry name" value="ACD_sHsps-like"/>
    <property type="match status" value="1"/>
</dbReference>
<feature type="compositionally biased region" description="Polar residues" evidence="2">
    <location>
        <begin position="257"/>
        <end position="266"/>
    </location>
</feature>
<dbReference type="PROSITE" id="PS01031">
    <property type="entry name" value="SHSP"/>
    <property type="match status" value="1"/>
</dbReference>
<feature type="compositionally biased region" description="Polar residues" evidence="2">
    <location>
        <begin position="123"/>
        <end position="134"/>
    </location>
</feature>
<dbReference type="Gene3D" id="2.60.40.790">
    <property type="match status" value="1"/>
</dbReference>
<dbReference type="Proteomes" id="UP000703269">
    <property type="component" value="Unassembled WGS sequence"/>
</dbReference>